<dbReference type="Pfam" id="PF04991">
    <property type="entry name" value="LicD"/>
    <property type="match status" value="1"/>
</dbReference>
<reference evidence="2" key="2">
    <citation type="submission" date="2013-03" db="EMBL/GenBank/DDBJ databases">
        <title>The Genome Sequence of Oribacterium sp. ACB1.</title>
        <authorList>
            <consortium name="The Broad Institute Genomics Platform"/>
            <consortium name="The Broad Institute Genome Sequencing Center for Infectious Disease"/>
            <person name="Earl A."/>
            <person name="Ward D."/>
            <person name="Feldgarden M."/>
            <person name="Gevers D."/>
            <person name="Sizova M."/>
            <person name="Hazen A."/>
            <person name="Epstein S."/>
            <person name="Walker B."/>
            <person name="Young S."/>
            <person name="Zeng Q."/>
            <person name="Gargeya S."/>
            <person name="Fitzgerald M."/>
            <person name="Haas B."/>
            <person name="Abouelleil A."/>
            <person name="Allen A.W."/>
            <person name="Alvarado L."/>
            <person name="Arachchi H.M."/>
            <person name="Berlin A.M."/>
            <person name="Chapman S.B."/>
            <person name="Gainer-Dewar J."/>
            <person name="Goldberg J."/>
            <person name="Griggs A."/>
            <person name="Gujja S."/>
            <person name="Hansen M."/>
            <person name="Howarth C."/>
            <person name="Imamovic A."/>
            <person name="Ireland A."/>
            <person name="Larimer J."/>
            <person name="McCowan C."/>
            <person name="Murphy C."/>
            <person name="Pearson M."/>
            <person name="Poon T.W."/>
            <person name="Priest M."/>
            <person name="Roberts A."/>
            <person name="Saif S."/>
            <person name="Shea T."/>
            <person name="Sisk P."/>
            <person name="Sykes S."/>
            <person name="Wortman J."/>
            <person name="Nusbaum C."/>
            <person name="Birren B."/>
        </authorList>
    </citation>
    <scope>NUCLEOTIDE SEQUENCE [LARGE SCALE GENOMIC DNA]</scope>
    <source>
        <strain evidence="2">ACB1</strain>
    </source>
</reference>
<comment type="caution">
    <text evidence="2">The sequence shown here is derived from an EMBL/GenBank/DDBJ whole genome shotgun (WGS) entry which is preliminary data.</text>
</comment>
<evidence type="ECO:0000313" key="3">
    <source>
        <dbReference type="Proteomes" id="UP000018461"/>
    </source>
</evidence>
<dbReference type="InterPro" id="IPR007074">
    <property type="entry name" value="LicD/FKTN/FKRP_NTP_transf"/>
</dbReference>
<dbReference type="Proteomes" id="UP000018461">
    <property type="component" value="Unassembled WGS sequence"/>
</dbReference>
<dbReference type="HOGENOM" id="CLU_027783_0_0_9"/>
<keyword evidence="3" id="KW-1185">Reference proteome</keyword>
<evidence type="ECO:0000313" key="2">
    <source>
        <dbReference type="EMBL" id="EHL10783.1"/>
    </source>
</evidence>
<dbReference type="PANTHER" id="PTHR43404">
    <property type="entry name" value="LIPOPOLYSACCHARIDE CHOLINEPHOSPHOTRANSFERASE LICD"/>
    <property type="match status" value="1"/>
</dbReference>
<dbReference type="PATRIC" id="fig|796943.3.peg.1398"/>
<sequence>MEFTREFFYDEVRDGFYIPGIVKRLWGAGLTILSEIDRICKKYNIPYYADGGTLLGAVRDGQFIPWDDDIDIIMRREDFKRFSLFAKKELPAELDLESLELNTEYSNFTAHLGKKNTDFRPELLRKYQEYPYPETIDIFILDELAQNPEDEEFREKVLKMLGGILKYDEKYGKTEQLLEELEEIENVLKIRFDREKSLKEQLFRVMDRVCQEFNGTGSDMLAIVPWIAYFGIYSYPRSAFEKSNRIPFCNTEVPAPIGYDTVLRAEYGDYHKKVKAGGLHAYSYFKICEDELREKLKEGWIFTYHFSEKDLEHPVVENFRNLIIRTVEEFTGLHKELFYTYTKRDIPGCLSDISNLQEQAIVLGKAIERKKGEQVVSISVIEQYCEALYEAYMALSELLPMEDLSILSATVHKELKQKLKKPGYYLKKLRSALEKDFKRQVVFLPHSAKHFESLRPLVDALLQAGDTECKIIPIPYYDRYGDGSLKEMHYEGDNFPKEYEITDYRHYNFATELPDCIVINSPYDQFNQVWAVHSAFYSREMKKYTNKLVYIPWFVTDEINPKDEEDGKAFHNMKYYVEVPGIFHSDLSIVQSEGMKKAYLAKIAEFAGKDIRKKMSKKISGAGSCLLGEKEGQGVKEVVECFRRFLFASNKNIVSKA</sequence>
<dbReference type="GO" id="GO:0009100">
    <property type="term" value="P:glycoprotein metabolic process"/>
    <property type="evidence" value="ECO:0007669"/>
    <property type="project" value="UniProtKB-ARBA"/>
</dbReference>
<dbReference type="AlphaFoldDB" id="G9WNP6"/>
<evidence type="ECO:0000259" key="1">
    <source>
        <dbReference type="Pfam" id="PF04991"/>
    </source>
</evidence>
<dbReference type="InterPro" id="IPR052942">
    <property type="entry name" value="LPS_cholinephosphotransferase"/>
</dbReference>
<dbReference type="RefSeq" id="WP_009534835.1">
    <property type="nucleotide sequence ID" value="NZ_KE148312.1"/>
</dbReference>
<dbReference type="PANTHER" id="PTHR43404:SF2">
    <property type="entry name" value="LIPOPOLYSACCHARIDE CHOLINEPHOSPHOTRANSFERASE LICD"/>
    <property type="match status" value="1"/>
</dbReference>
<name>G9WNP6_9FIRM</name>
<dbReference type="EMBL" id="AFZC02000003">
    <property type="protein sequence ID" value="EHL10783.1"/>
    <property type="molecule type" value="Genomic_DNA"/>
</dbReference>
<proteinExistence type="predicted"/>
<accession>G9WNP6</accession>
<dbReference type="STRING" id="796943.HMPREF9625_00979"/>
<gene>
    <name evidence="2" type="ORF">HMPREF9625_00979</name>
</gene>
<reference evidence="2" key="1">
    <citation type="submission" date="2011-08" db="EMBL/GenBank/DDBJ databases">
        <authorList>
            <consortium name="The Broad Institute Genome Sequencing Platform"/>
            <person name="Earl A."/>
            <person name="Ward D."/>
            <person name="Feldgarden M."/>
            <person name="Gevers D."/>
            <person name="Sizova M."/>
            <person name="Hazen A."/>
            <person name="Epstein S."/>
            <person name="Young S.K."/>
            <person name="Zeng Q."/>
            <person name="Gargeya S."/>
            <person name="Fitzgerald M."/>
            <person name="Haas B."/>
            <person name="Abouelleil A."/>
            <person name="Alvarado L."/>
            <person name="Arachchi H.M."/>
            <person name="Berlin A."/>
            <person name="Brown A."/>
            <person name="Chapman S.B."/>
            <person name="Chen Z."/>
            <person name="Dunbar C."/>
            <person name="Freedman E."/>
            <person name="Gearin G."/>
            <person name="Gellesch M."/>
            <person name="Goldberg J."/>
            <person name="Griggs A."/>
            <person name="Gujja S."/>
            <person name="Heiman D."/>
            <person name="Howarth C."/>
            <person name="Larson L."/>
            <person name="Lui A."/>
            <person name="MacDonald P.J.P."/>
            <person name="Montmayeur A."/>
            <person name="Murphy C."/>
            <person name="Neiman D."/>
            <person name="Pearson M."/>
            <person name="Priest M."/>
            <person name="Roberts A."/>
            <person name="Saif S."/>
            <person name="Shea T."/>
            <person name="Shenoy N."/>
            <person name="Sisk P."/>
            <person name="Stolte C."/>
            <person name="Sykes S."/>
            <person name="Wortman J."/>
            <person name="Nusbaum C."/>
            <person name="Birren B."/>
        </authorList>
    </citation>
    <scope>NUCLEOTIDE SEQUENCE</scope>
    <source>
        <strain evidence="2">ACB1</strain>
    </source>
</reference>
<protein>
    <recommendedName>
        <fullName evidence="1">LicD/FKTN/FKRP nucleotidyltransferase domain-containing protein</fullName>
    </recommendedName>
</protein>
<organism evidence="2 3">
    <name type="scientific">Oribacterium parvum ACB1</name>
    <dbReference type="NCBI Taxonomy" id="796943"/>
    <lineage>
        <taxon>Bacteria</taxon>
        <taxon>Bacillati</taxon>
        <taxon>Bacillota</taxon>
        <taxon>Clostridia</taxon>
        <taxon>Lachnospirales</taxon>
        <taxon>Lachnospiraceae</taxon>
        <taxon>Oribacterium</taxon>
    </lineage>
</organism>
<feature type="domain" description="LicD/FKTN/FKRP nucleotidyltransferase" evidence="1">
    <location>
        <begin position="40"/>
        <end position="268"/>
    </location>
</feature>